<sequence length="398" mass="41043">MKAAATLTSFLMSSRPSVSASSPRSSISAGSDAGSAHSYAQYAQSSARTITAETSVLPETSYGMREATPPPMSPVESDLRQSYPQPSSVREEDKLTPPKSRKRPFPTTGDSGTPHVPSDTEAADSLLFLATSPSPVRAAAAARDGSSKDLSSFRTLSGSSTLKGRVLFPTQGGDDASSAGSSRALRRDDMGSFTSTASAGSSDFAPEGSFPNVYNRHIGTRPQHTSLDAGLAAAAAQLQRPREPTITPPTPTESMPTQLLPAPPLASATHVPIHAPASAPAPTPAPVSVSIPASEILPAAPARSDLAQLADARASSPPHTDSKRLADAPPTPGNTFDFSDFLNVSPSPATAIQQPSRLIPPDLGRRLFEELQGGQGSDADVAAAVQNGLGAGIDLQRH</sequence>
<evidence type="ECO:0000313" key="3">
    <source>
        <dbReference type="Proteomes" id="UP000639403"/>
    </source>
</evidence>
<feature type="compositionally biased region" description="Low complexity" evidence="1">
    <location>
        <begin position="230"/>
        <end position="239"/>
    </location>
</feature>
<dbReference type="Proteomes" id="UP000639403">
    <property type="component" value="Unassembled WGS sequence"/>
</dbReference>
<reference evidence="2" key="1">
    <citation type="submission" date="2020-11" db="EMBL/GenBank/DDBJ databases">
        <authorList>
            <person name="Koelle M."/>
            <person name="Horta M.A.C."/>
            <person name="Nowrousian M."/>
            <person name="Ohm R.A."/>
            <person name="Benz P."/>
            <person name="Pilgard A."/>
        </authorList>
    </citation>
    <scope>NUCLEOTIDE SEQUENCE</scope>
    <source>
        <strain evidence="2">FPRL280</strain>
    </source>
</reference>
<feature type="compositionally biased region" description="Low complexity" evidence="1">
    <location>
        <begin position="172"/>
        <end position="183"/>
    </location>
</feature>
<evidence type="ECO:0000313" key="2">
    <source>
        <dbReference type="EMBL" id="KAF9804648.1"/>
    </source>
</evidence>
<accession>A0A8H7TYJ0</accession>
<feature type="compositionally biased region" description="Low complexity" evidence="1">
    <location>
        <begin position="191"/>
        <end position="204"/>
    </location>
</feature>
<evidence type="ECO:0000256" key="1">
    <source>
        <dbReference type="SAM" id="MobiDB-lite"/>
    </source>
</evidence>
<feature type="region of interest" description="Disordered" evidence="1">
    <location>
        <begin position="308"/>
        <end position="336"/>
    </location>
</feature>
<feature type="compositionally biased region" description="Polar residues" evidence="1">
    <location>
        <begin position="148"/>
        <end position="162"/>
    </location>
</feature>
<dbReference type="EMBL" id="JADOXO010000426">
    <property type="protein sequence ID" value="KAF9804648.1"/>
    <property type="molecule type" value="Genomic_DNA"/>
</dbReference>
<feature type="compositionally biased region" description="Low complexity" evidence="1">
    <location>
        <begin position="13"/>
        <end position="47"/>
    </location>
</feature>
<protein>
    <submittedName>
        <fullName evidence="2">Uncharacterized protein</fullName>
    </submittedName>
</protein>
<proteinExistence type="predicted"/>
<feature type="region of interest" description="Disordered" evidence="1">
    <location>
        <begin position="1"/>
        <end position="207"/>
    </location>
</feature>
<gene>
    <name evidence="2" type="ORF">IEO21_09316</name>
</gene>
<dbReference type="AlphaFoldDB" id="A0A8H7TYJ0"/>
<comment type="caution">
    <text evidence="2">The sequence shown here is derived from an EMBL/GenBank/DDBJ whole genome shotgun (WGS) entry which is preliminary data.</text>
</comment>
<organism evidence="2 3">
    <name type="scientific">Rhodonia placenta</name>
    <dbReference type="NCBI Taxonomy" id="104341"/>
    <lineage>
        <taxon>Eukaryota</taxon>
        <taxon>Fungi</taxon>
        <taxon>Dikarya</taxon>
        <taxon>Basidiomycota</taxon>
        <taxon>Agaricomycotina</taxon>
        <taxon>Agaricomycetes</taxon>
        <taxon>Polyporales</taxon>
        <taxon>Adustoporiaceae</taxon>
        <taxon>Rhodonia</taxon>
    </lineage>
</organism>
<feature type="compositionally biased region" description="Polar residues" evidence="1">
    <location>
        <begin position="48"/>
        <end position="58"/>
    </location>
</feature>
<feature type="region of interest" description="Disordered" evidence="1">
    <location>
        <begin position="230"/>
        <end position="264"/>
    </location>
</feature>
<name>A0A8H7TYJ0_9APHY</name>
<reference evidence="2" key="2">
    <citation type="journal article" name="Front. Microbiol.">
        <title>Degradative Capacity of Two Strains of Rhodonia placenta: From Phenotype to Genotype.</title>
        <authorList>
            <person name="Kolle M."/>
            <person name="Horta M.A.C."/>
            <person name="Nowrousian M."/>
            <person name="Ohm R.A."/>
            <person name="Benz J.P."/>
            <person name="Pilgard A."/>
        </authorList>
    </citation>
    <scope>NUCLEOTIDE SEQUENCE</scope>
    <source>
        <strain evidence="2">FPRL280</strain>
    </source>
</reference>
<feature type="compositionally biased region" description="Polar residues" evidence="1">
    <location>
        <begin position="1"/>
        <end position="12"/>
    </location>
</feature>